<evidence type="ECO:0000313" key="2">
    <source>
        <dbReference type="Proteomes" id="UP000579812"/>
    </source>
</evidence>
<accession>A0A7J6BYI6</accession>
<gene>
    <name evidence="1" type="ORF">G5714_020146</name>
</gene>
<keyword evidence="2" id="KW-1185">Reference proteome</keyword>
<dbReference type="EMBL" id="JAAMOB010000020">
    <property type="protein sequence ID" value="KAF4100020.1"/>
    <property type="molecule type" value="Genomic_DNA"/>
</dbReference>
<reference evidence="1 2" key="1">
    <citation type="submission" date="2020-04" db="EMBL/GenBank/DDBJ databases">
        <title>Chromosome-level genome assembly of a cyprinid fish Onychostoma macrolepis by integration of Nanopore Sequencing, Bionano and Hi-C technology.</title>
        <authorList>
            <person name="Wang D."/>
        </authorList>
    </citation>
    <scope>NUCLEOTIDE SEQUENCE [LARGE SCALE GENOMIC DNA]</scope>
    <source>
        <strain evidence="1">SWU-2019</strain>
        <tissue evidence="1">Muscle</tissue>
    </source>
</reference>
<organism evidence="1 2">
    <name type="scientific">Onychostoma macrolepis</name>
    <dbReference type="NCBI Taxonomy" id="369639"/>
    <lineage>
        <taxon>Eukaryota</taxon>
        <taxon>Metazoa</taxon>
        <taxon>Chordata</taxon>
        <taxon>Craniata</taxon>
        <taxon>Vertebrata</taxon>
        <taxon>Euteleostomi</taxon>
        <taxon>Actinopterygii</taxon>
        <taxon>Neopterygii</taxon>
        <taxon>Teleostei</taxon>
        <taxon>Ostariophysi</taxon>
        <taxon>Cypriniformes</taxon>
        <taxon>Cyprinidae</taxon>
        <taxon>Acrossocheilinae</taxon>
        <taxon>Onychostoma</taxon>
    </lineage>
</organism>
<sequence>MDSKSIGVSPQVRTLPTTVRILPTTLFVCVPRRSVCSFFAPSLHRTNTPLALLAAVGQWRPDRIVVSTLRCGAATPVRIRVTAAFASSNGTPGSF</sequence>
<proteinExistence type="predicted"/>
<name>A0A7J6BYI6_9TELE</name>
<evidence type="ECO:0000313" key="1">
    <source>
        <dbReference type="EMBL" id="KAF4100020.1"/>
    </source>
</evidence>
<dbReference type="AlphaFoldDB" id="A0A7J6BYI6"/>
<comment type="caution">
    <text evidence="1">The sequence shown here is derived from an EMBL/GenBank/DDBJ whole genome shotgun (WGS) entry which is preliminary data.</text>
</comment>
<protein>
    <submittedName>
        <fullName evidence="1">Uncharacterized protein</fullName>
    </submittedName>
</protein>
<dbReference type="Proteomes" id="UP000579812">
    <property type="component" value="Unassembled WGS sequence"/>
</dbReference>